<proteinExistence type="predicted"/>
<organism evidence="1 2">
    <name type="scientific">Profundibacter amoris</name>
    <dbReference type="NCBI Taxonomy" id="2171755"/>
    <lineage>
        <taxon>Bacteria</taxon>
        <taxon>Pseudomonadati</taxon>
        <taxon>Pseudomonadota</taxon>
        <taxon>Alphaproteobacteria</taxon>
        <taxon>Rhodobacterales</taxon>
        <taxon>Paracoccaceae</taxon>
        <taxon>Profundibacter</taxon>
    </lineage>
</organism>
<protein>
    <submittedName>
        <fullName evidence="1">Uncharacterized protein</fullName>
    </submittedName>
</protein>
<dbReference type="KEGG" id="pamo:BAR1_09100"/>
<gene>
    <name evidence="1" type="ORF">BAR1_09100</name>
</gene>
<evidence type="ECO:0000313" key="1">
    <source>
        <dbReference type="EMBL" id="AXX98075.1"/>
    </source>
</evidence>
<dbReference type="RefSeq" id="WP_118942731.1">
    <property type="nucleotide sequence ID" value="NZ_CP032125.1"/>
</dbReference>
<name>A0A347UGU7_9RHOB</name>
<reference evidence="1 2" key="1">
    <citation type="submission" date="2018-09" db="EMBL/GenBank/DDBJ databases">
        <title>Profundibacter amoris BAR1 gen. nov., sp. nov., a new member of the Roseobacter clade isolated at Lokis Castle Vent Field on the Arctic Mid-Oceanic Ridge.</title>
        <authorList>
            <person name="Le Moine Bauer S."/>
            <person name="Sjoeberg A.G."/>
            <person name="L'Haridon S."/>
            <person name="Stokke R."/>
            <person name="Roalkvam I."/>
            <person name="Steen I.H."/>
            <person name="Dahle H."/>
        </authorList>
    </citation>
    <scope>NUCLEOTIDE SEQUENCE [LARGE SCALE GENOMIC DNA]</scope>
    <source>
        <strain evidence="1 2">BAR1</strain>
    </source>
</reference>
<dbReference type="Proteomes" id="UP000261704">
    <property type="component" value="Chromosome"/>
</dbReference>
<dbReference type="AlphaFoldDB" id="A0A347UGU7"/>
<dbReference type="EMBL" id="CP032125">
    <property type="protein sequence ID" value="AXX98075.1"/>
    <property type="molecule type" value="Genomic_DNA"/>
</dbReference>
<evidence type="ECO:0000313" key="2">
    <source>
        <dbReference type="Proteomes" id="UP000261704"/>
    </source>
</evidence>
<accession>A0A347UGU7</accession>
<sequence>MIILKKIGGRAWNAFRPQNDNKGEVSLFDVKELYDAAYAEKANARVNIKRFRSLLEKATKLDAAYRKQLSKANVTRYGRAA</sequence>
<keyword evidence="2" id="KW-1185">Reference proteome</keyword>
<dbReference type="OrthoDB" id="9894069at2"/>